<dbReference type="AlphaFoldDB" id="A0A024G4U6"/>
<reference evidence="1 2" key="1">
    <citation type="submission" date="2012-05" db="EMBL/GenBank/DDBJ databases">
        <title>Recombination and specialization in a pathogen metapopulation.</title>
        <authorList>
            <person name="Gardiner A."/>
            <person name="Kemen E."/>
            <person name="Schultz-Larsen T."/>
            <person name="MacLean D."/>
            <person name="Van Oosterhout C."/>
            <person name="Jones J.D.G."/>
        </authorList>
    </citation>
    <scope>NUCLEOTIDE SEQUENCE [LARGE SCALE GENOMIC DNA]</scope>
    <source>
        <strain evidence="1 2">Ac Nc2</strain>
    </source>
</reference>
<name>A0A024G4U6_9STRA</name>
<organism evidence="1 2">
    <name type="scientific">Albugo candida</name>
    <dbReference type="NCBI Taxonomy" id="65357"/>
    <lineage>
        <taxon>Eukaryota</taxon>
        <taxon>Sar</taxon>
        <taxon>Stramenopiles</taxon>
        <taxon>Oomycota</taxon>
        <taxon>Peronosporomycetes</taxon>
        <taxon>Albuginales</taxon>
        <taxon>Albuginaceae</taxon>
        <taxon>Albugo</taxon>
    </lineage>
</organism>
<dbReference type="OrthoDB" id="10251727at2759"/>
<gene>
    <name evidence="1" type="ORF">BN9_023620</name>
</gene>
<dbReference type="InterPro" id="IPR023674">
    <property type="entry name" value="Ribosomal_uL1-like"/>
</dbReference>
<sequence length="284" mass="32135">MLGNRCSPMDEAQVRKAVIALQIYIEKQKKDRTKQQLIEENQSLSCIIQRKKIPSKASLKPIPIELPHAIRKQPEMCLLVKDTDKERVKKILKEDPVEGLTKVMTLKKLRKNFTRFEDRRTLVGAYDLFLADDRILPYLKSPVGKVFIRVKKQPVPVRISRANFTQNLRAVEKQTFMFVSCGACMNIRIAHFGMSVDQIVENIMVGMQRCASLIGKKWNGIQAIHLKTNESVALPIYYSPISFTKLPAIRSSQSDASVGKVTKGEEIKETIAPINSNKALASTI</sequence>
<dbReference type="InterPro" id="IPR016095">
    <property type="entry name" value="Ribosomal_uL1_3-a/b-sand"/>
</dbReference>
<evidence type="ECO:0000313" key="1">
    <source>
        <dbReference type="EMBL" id="CCI41578.1"/>
    </source>
</evidence>
<dbReference type="CDD" id="cd00403">
    <property type="entry name" value="Ribosomal_L1"/>
    <property type="match status" value="1"/>
</dbReference>
<dbReference type="Gene3D" id="3.30.190.20">
    <property type="match status" value="1"/>
</dbReference>
<evidence type="ECO:0008006" key="3">
    <source>
        <dbReference type="Google" id="ProtNLM"/>
    </source>
</evidence>
<dbReference type="Proteomes" id="UP000053237">
    <property type="component" value="Unassembled WGS sequence"/>
</dbReference>
<dbReference type="STRING" id="65357.A0A024G4U6"/>
<evidence type="ECO:0000313" key="2">
    <source>
        <dbReference type="Proteomes" id="UP000053237"/>
    </source>
</evidence>
<accession>A0A024G4U6</accession>
<keyword evidence="2" id="KW-1185">Reference proteome</keyword>
<proteinExistence type="predicted"/>
<dbReference type="Gene3D" id="3.40.50.790">
    <property type="match status" value="1"/>
</dbReference>
<dbReference type="InterPro" id="IPR028364">
    <property type="entry name" value="Ribosomal_uL1/biogenesis"/>
</dbReference>
<dbReference type="Pfam" id="PF00687">
    <property type="entry name" value="Ribosomal_L1"/>
    <property type="match status" value="1"/>
</dbReference>
<dbReference type="InParanoid" id="A0A024G4U6"/>
<comment type="caution">
    <text evidence="1">The sequence shown here is derived from an EMBL/GenBank/DDBJ whole genome shotgun (WGS) entry which is preliminary data.</text>
</comment>
<protein>
    <recommendedName>
        <fullName evidence="3">Ribosomal protein L1</fullName>
    </recommendedName>
</protein>
<dbReference type="EMBL" id="CAIX01000021">
    <property type="protein sequence ID" value="CCI41578.1"/>
    <property type="molecule type" value="Genomic_DNA"/>
</dbReference>
<dbReference type="SUPFAM" id="SSF56808">
    <property type="entry name" value="Ribosomal protein L1"/>
    <property type="match status" value="1"/>
</dbReference>